<name>A0ABD3GCA3_9MARC</name>
<proteinExistence type="predicted"/>
<evidence type="ECO:0000313" key="3">
    <source>
        <dbReference type="Proteomes" id="UP001633002"/>
    </source>
</evidence>
<feature type="region of interest" description="Disordered" evidence="1">
    <location>
        <begin position="396"/>
        <end position="422"/>
    </location>
</feature>
<feature type="region of interest" description="Disordered" evidence="1">
    <location>
        <begin position="459"/>
        <end position="479"/>
    </location>
</feature>
<gene>
    <name evidence="2" type="ORF">R1sor_025439</name>
</gene>
<organism evidence="2 3">
    <name type="scientific">Riccia sorocarpa</name>
    <dbReference type="NCBI Taxonomy" id="122646"/>
    <lineage>
        <taxon>Eukaryota</taxon>
        <taxon>Viridiplantae</taxon>
        <taxon>Streptophyta</taxon>
        <taxon>Embryophyta</taxon>
        <taxon>Marchantiophyta</taxon>
        <taxon>Marchantiopsida</taxon>
        <taxon>Marchantiidae</taxon>
        <taxon>Marchantiales</taxon>
        <taxon>Ricciaceae</taxon>
        <taxon>Riccia</taxon>
    </lineage>
</organism>
<feature type="region of interest" description="Disordered" evidence="1">
    <location>
        <begin position="325"/>
        <end position="364"/>
    </location>
</feature>
<keyword evidence="3" id="KW-1185">Reference proteome</keyword>
<evidence type="ECO:0008006" key="4">
    <source>
        <dbReference type="Google" id="ProtNLM"/>
    </source>
</evidence>
<accession>A0ABD3GCA3</accession>
<dbReference type="Proteomes" id="UP001633002">
    <property type="component" value="Unassembled WGS sequence"/>
</dbReference>
<feature type="region of interest" description="Disordered" evidence="1">
    <location>
        <begin position="588"/>
        <end position="609"/>
    </location>
</feature>
<protein>
    <recommendedName>
        <fullName evidence="4">DUF4283 domain-containing protein</fullName>
    </recommendedName>
</protein>
<reference evidence="2 3" key="1">
    <citation type="submission" date="2024-09" db="EMBL/GenBank/DDBJ databases">
        <title>Chromosome-scale assembly of Riccia sorocarpa.</title>
        <authorList>
            <person name="Paukszto L."/>
        </authorList>
    </citation>
    <scope>NUCLEOTIDE SEQUENCE [LARGE SCALE GENOMIC DNA]</scope>
    <source>
        <strain evidence="2">LP-2024</strain>
        <tissue evidence="2">Aerial parts of the thallus</tissue>
    </source>
</reference>
<evidence type="ECO:0000256" key="1">
    <source>
        <dbReference type="SAM" id="MobiDB-lite"/>
    </source>
</evidence>
<evidence type="ECO:0000313" key="2">
    <source>
        <dbReference type="EMBL" id="KAL3675491.1"/>
    </source>
</evidence>
<feature type="region of interest" description="Disordered" evidence="1">
    <location>
        <begin position="61"/>
        <end position="96"/>
    </location>
</feature>
<feature type="compositionally biased region" description="Acidic residues" evidence="1">
    <location>
        <begin position="397"/>
        <end position="407"/>
    </location>
</feature>
<feature type="compositionally biased region" description="Basic and acidic residues" evidence="1">
    <location>
        <begin position="408"/>
        <end position="422"/>
    </location>
</feature>
<comment type="caution">
    <text evidence="2">The sequence shown here is derived from an EMBL/GenBank/DDBJ whole genome shotgun (WGS) entry which is preliminary data.</text>
</comment>
<feature type="compositionally biased region" description="Polar residues" evidence="1">
    <location>
        <begin position="75"/>
        <end position="92"/>
    </location>
</feature>
<dbReference type="EMBL" id="JBJQOH010000008">
    <property type="protein sequence ID" value="KAL3675491.1"/>
    <property type="molecule type" value="Genomic_DNA"/>
</dbReference>
<sequence length="609" mass="65650">MDRVSEATESLQSENPKGGVGWSPNFCVSPNEHGDWSKWSGGKILGETESADIAMETMPQVACSSDGPGLIGKSRNGSTSVGTGSTEQQTNGENGGSFMAWRSFVARDRQDSWRSTGRPGRVIVTPNLIAVSRDTQPSAEFWANGVSWDVLAKELETLPVAVSADEGVDGEVRIVELNVEKAAVRLGRLRKTAMVLQVLEASPSRDRVVAWAHDTMEVRLGVTVSQVTVLSRQEFLILLQTEEEREEVLARPPGFLDGKAVRLVNWENRNSIKVSANMKVAWVELRDLPPFLEDQVGQMLAALGPVVHHSLDKLPELRYATENGQRDFSNLGGKSGTGVAVAGSPGGQSPQSPGKTPDADGFIPVHSKAVGKTSLEKDLPCVGMGSSANPFAALAEEGPDDVEEDMVEERPSNKGEEGKDDGLVSLDQHWGMHWGSKRKAGDTVYDPLSCAKLFDGVSSDPGPCVDTSPPLRSEKLSESSGVDRKLKNVLVNSFKKNLTPAVGSHPVEERPTLTSGKAILREEDVQSADSAMEVPSREERLPFGVLNVNCCEEVDMQQEDTSVIETDIGGRKSRDDGLSQVRQVLERLSQQEAGENKENGSGNNLFTAG</sequence>
<feature type="region of interest" description="Disordered" evidence="1">
    <location>
        <begin position="1"/>
        <end position="26"/>
    </location>
</feature>
<dbReference type="AlphaFoldDB" id="A0ABD3GCA3"/>